<feature type="transmembrane region" description="Helical" evidence="2">
    <location>
        <begin position="6"/>
        <end position="23"/>
    </location>
</feature>
<dbReference type="InterPro" id="IPR018490">
    <property type="entry name" value="cNMP-bd_dom_sf"/>
</dbReference>
<dbReference type="Proteomes" id="UP000613266">
    <property type="component" value="Unassembled WGS sequence"/>
</dbReference>
<keyword evidence="2" id="KW-0812">Transmembrane</keyword>
<keyword evidence="2" id="KW-0472">Membrane</keyword>
<dbReference type="Pfam" id="PF00027">
    <property type="entry name" value="cNMP_binding"/>
    <property type="match status" value="1"/>
</dbReference>
<organism evidence="4 5">
    <name type="scientific">Inhella proteolytica</name>
    <dbReference type="NCBI Taxonomy" id="2795029"/>
    <lineage>
        <taxon>Bacteria</taxon>
        <taxon>Pseudomonadati</taxon>
        <taxon>Pseudomonadota</taxon>
        <taxon>Betaproteobacteria</taxon>
        <taxon>Burkholderiales</taxon>
        <taxon>Sphaerotilaceae</taxon>
        <taxon>Inhella</taxon>
    </lineage>
</organism>
<gene>
    <name evidence="4" type="ORF">I7X39_16250</name>
</gene>
<dbReference type="AlphaFoldDB" id="A0A931J998"/>
<evidence type="ECO:0000313" key="4">
    <source>
        <dbReference type="EMBL" id="MBH9578445.1"/>
    </source>
</evidence>
<name>A0A931J998_9BURK</name>
<dbReference type="SMART" id="SM00100">
    <property type="entry name" value="cNMP"/>
    <property type="match status" value="1"/>
</dbReference>
<dbReference type="RefSeq" id="WP_198112216.1">
    <property type="nucleotide sequence ID" value="NZ_JAEDAK010000012.1"/>
</dbReference>
<dbReference type="CDD" id="cd00038">
    <property type="entry name" value="CAP_ED"/>
    <property type="match status" value="1"/>
</dbReference>
<dbReference type="InterPro" id="IPR000595">
    <property type="entry name" value="cNMP-bd_dom"/>
</dbReference>
<comment type="caution">
    <text evidence="4">The sequence shown here is derived from an EMBL/GenBank/DDBJ whole genome shotgun (WGS) entry which is preliminary data.</text>
</comment>
<keyword evidence="2" id="KW-1133">Transmembrane helix</keyword>
<feature type="domain" description="Cyclic nucleotide-binding" evidence="3">
    <location>
        <begin position="89"/>
        <end position="172"/>
    </location>
</feature>
<evidence type="ECO:0000256" key="2">
    <source>
        <dbReference type="SAM" id="Phobius"/>
    </source>
</evidence>
<evidence type="ECO:0000256" key="1">
    <source>
        <dbReference type="SAM" id="MobiDB-lite"/>
    </source>
</evidence>
<protein>
    <submittedName>
        <fullName evidence="4">Cyclic nucleotide-binding domain-containing protein</fullName>
    </submittedName>
</protein>
<dbReference type="EMBL" id="JAEDAK010000012">
    <property type="protein sequence ID" value="MBH9578445.1"/>
    <property type="molecule type" value="Genomic_DNA"/>
</dbReference>
<accession>A0A931J998</accession>
<evidence type="ECO:0000259" key="3">
    <source>
        <dbReference type="PROSITE" id="PS50042"/>
    </source>
</evidence>
<proteinExistence type="predicted"/>
<dbReference type="SUPFAM" id="SSF51206">
    <property type="entry name" value="cAMP-binding domain-like"/>
    <property type="match status" value="1"/>
</dbReference>
<feature type="region of interest" description="Disordered" evidence="1">
    <location>
        <begin position="203"/>
        <end position="225"/>
    </location>
</feature>
<sequence length="225" mass="25086">MEILGYVLGGLGAVLMLASYLMKSMMPLRIVALLACVCLLAYGAVFKALPTLLLYAALVPINIKKVLHMRRLVREIEATRVDDPVADWLLPHMKRREHKAGELLWNKGDHADEMLYLAQGELLLVEHDETLWPDSLVGEIGLFAPDNRRTLSLRCKTDCVVYTMSGEMLQQLYFQSPKLGYHVMRLIVSRLMHDVEKAAAKARAAVHAAPRPPGPGRAPMPAVPQ</sequence>
<dbReference type="Gene3D" id="2.60.120.10">
    <property type="entry name" value="Jelly Rolls"/>
    <property type="match status" value="1"/>
</dbReference>
<feature type="compositionally biased region" description="Pro residues" evidence="1">
    <location>
        <begin position="210"/>
        <end position="225"/>
    </location>
</feature>
<dbReference type="PROSITE" id="PS50042">
    <property type="entry name" value="CNMP_BINDING_3"/>
    <property type="match status" value="1"/>
</dbReference>
<evidence type="ECO:0000313" key="5">
    <source>
        <dbReference type="Proteomes" id="UP000613266"/>
    </source>
</evidence>
<reference evidence="4" key="1">
    <citation type="submission" date="2020-12" db="EMBL/GenBank/DDBJ databases">
        <title>The genome sequence of Inhella sp. 1Y17.</title>
        <authorList>
            <person name="Liu Y."/>
        </authorList>
    </citation>
    <scope>NUCLEOTIDE SEQUENCE</scope>
    <source>
        <strain evidence="4">1Y17</strain>
    </source>
</reference>
<dbReference type="InterPro" id="IPR014710">
    <property type="entry name" value="RmlC-like_jellyroll"/>
</dbReference>
<keyword evidence="5" id="KW-1185">Reference proteome</keyword>
<feature type="transmembrane region" description="Helical" evidence="2">
    <location>
        <begin position="30"/>
        <end position="58"/>
    </location>
</feature>